<accession>A0A2Z2K7M8</accession>
<evidence type="ECO:0000256" key="3">
    <source>
        <dbReference type="ARBA" id="ARBA00023163"/>
    </source>
</evidence>
<organism evidence="5 6">
    <name type="scientific">Paenibacillus donghaensis</name>
    <dbReference type="NCBI Taxonomy" id="414771"/>
    <lineage>
        <taxon>Bacteria</taxon>
        <taxon>Bacillati</taxon>
        <taxon>Bacillota</taxon>
        <taxon>Bacilli</taxon>
        <taxon>Bacillales</taxon>
        <taxon>Paenibacillaceae</taxon>
        <taxon>Paenibacillus</taxon>
    </lineage>
</organism>
<evidence type="ECO:0000256" key="2">
    <source>
        <dbReference type="ARBA" id="ARBA00023125"/>
    </source>
</evidence>
<dbReference type="PANTHER" id="PTHR42756:SF1">
    <property type="entry name" value="TRANSCRIPTIONAL REPRESSOR OF EMRAB OPERON"/>
    <property type="match status" value="1"/>
</dbReference>
<dbReference type="Gene3D" id="1.10.10.10">
    <property type="entry name" value="Winged helix-like DNA-binding domain superfamily/Winged helix DNA-binding domain"/>
    <property type="match status" value="1"/>
</dbReference>
<gene>
    <name evidence="5" type="ORF">B9T62_10080</name>
</gene>
<dbReference type="OrthoDB" id="3254893at2"/>
<evidence type="ECO:0000259" key="4">
    <source>
        <dbReference type="PROSITE" id="PS50995"/>
    </source>
</evidence>
<dbReference type="SMART" id="SM00347">
    <property type="entry name" value="HTH_MARR"/>
    <property type="match status" value="1"/>
</dbReference>
<dbReference type="SUPFAM" id="SSF46785">
    <property type="entry name" value="Winged helix' DNA-binding domain"/>
    <property type="match status" value="1"/>
</dbReference>
<dbReference type="Proteomes" id="UP000249890">
    <property type="component" value="Chromosome"/>
</dbReference>
<sequence>MNYYLEVGVLSKDVEHYINRYLDAYLLVTKRINAQIRDSIASELTNDQYLILRLINGQELCTSTYLAESSAVGKSSITAIINRLVEAGMIERNRDEQDRRQVYLSMTDYGRTAFDAAEKQVQEVVSPYLLYFDEKDIEKFIMMFEQLGQLMQETGGKNS</sequence>
<keyword evidence="2" id="KW-0238">DNA-binding</keyword>
<keyword evidence="6" id="KW-1185">Reference proteome</keyword>
<proteinExistence type="predicted"/>
<protein>
    <submittedName>
        <fullName evidence="5">MarR family transcriptional regulator</fullName>
    </submittedName>
</protein>
<evidence type="ECO:0000313" key="6">
    <source>
        <dbReference type="Proteomes" id="UP000249890"/>
    </source>
</evidence>
<reference evidence="5 6" key="1">
    <citation type="submission" date="2017-06" db="EMBL/GenBank/DDBJ databases">
        <title>Complete genome sequence of Paenibacillus donghaensis KCTC 13049T isolated from East Sea sediment, South Korea.</title>
        <authorList>
            <person name="Jung B.K."/>
            <person name="Hong S.-J."/>
            <person name="Shin J.-H."/>
        </authorList>
    </citation>
    <scope>NUCLEOTIDE SEQUENCE [LARGE SCALE GENOMIC DNA]</scope>
    <source>
        <strain evidence="5 6">KCTC 13049</strain>
    </source>
</reference>
<evidence type="ECO:0000256" key="1">
    <source>
        <dbReference type="ARBA" id="ARBA00023015"/>
    </source>
</evidence>
<evidence type="ECO:0000313" key="5">
    <source>
        <dbReference type="EMBL" id="ASA21104.1"/>
    </source>
</evidence>
<keyword evidence="3" id="KW-0804">Transcription</keyword>
<dbReference type="InterPro" id="IPR036388">
    <property type="entry name" value="WH-like_DNA-bd_sf"/>
</dbReference>
<dbReference type="EMBL" id="CP021780">
    <property type="protein sequence ID" value="ASA21104.1"/>
    <property type="molecule type" value="Genomic_DNA"/>
</dbReference>
<dbReference type="AlphaFoldDB" id="A0A2Z2K7M8"/>
<keyword evidence="1" id="KW-0805">Transcription regulation</keyword>
<feature type="domain" description="HTH marR-type" evidence="4">
    <location>
        <begin position="11"/>
        <end position="149"/>
    </location>
</feature>
<dbReference type="KEGG" id="pdh:B9T62_10080"/>
<dbReference type="PROSITE" id="PS50995">
    <property type="entry name" value="HTH_MARR_2"/>
    <property type="match status" value="1"/>
</dbReference>
<dbReference type="GO" id="GO:0003677">
    <property type="term" value="F:DNA binding"/>
    <property type="evidence" value="ECO:0007669"/>
    <property type="project" value="UniProtKB-KW"/>
</dbReference>
<dbReference type="InterPro" id="IPR000835">
    <property type="entry name" value="HTH_MarR-typ"/>
</dbReference>
<dbReference type="GO" id="GO:0003700">
    <property type="term" value="F:DNA-binding transcription factor activity"/>
    <property type="evidence" value="ECO:0007669"/>
    <property type="project" value="InterPro"/>
</dbReference>
<dbReference type="InterPro" id="IPR036390">
    <property type="entry name" value="WH_DNA-bd_sf"/>
</dbReference>
<name>A0A2Z2K7M8_9BACL</name>
<dbReference type="PANTHER" id="PTHR42756">
    <property type="entry name" value="TRANSCRIPTIONAL REGULATOR, MARR"/>
    <property type="match status" value="1"/>
</dbReference>
<dbReference type="Pfam" id="PF01047">
    <property type="entry name" value="MarR"/>
    <property type="match status" value="1"/>
</dbReference>